<feature type="region of interest" description="Disordered" evidence="1">
    <location>
        <begin position="1616"/>
        <end position="1648"/>
    </location>
</feature>
<dbReference type="GO" id="GO:0005634">
    <property type="term" value="C:nucleus"/>
    <property type="evidence" value="ECO:0007669"/>
    <property type="project" value="UniProtKB-SubCell"/>
</dbReference>
<dbReference type="Pfam" id="PF08161">
    <property type="entry name" value="RRP12_HEAT"/>
    <property type="match status" value="1"/>
</dbReference>
<evidence type="ECO:0000256" key="1">
    <source>
        <dbReference type="SAM" id="MobiDB-lite"/>
    </source>
</evidence>
<feature type="domain" description="RRP12 HEAT" evidence="3">
    <location>
        <begin position="969"/>
        <end position="1057"/>
    </location>
</feature>
<dbReference type="GeneID" id="9037973"/>
<name>C5LEY2_PERM5</name>
<evidence type="ECO:0000313" key="6">
    <source>
        <dbReference type="Proteomes" id="UP000007800"/>
    </source>
</evidence>
<dbReference type="OMA" id="YWDEYSH"/>
<gene>
    <name evidence="5" type="ORF">Pmar_PMAR013275</name>
</gene>
<dbReference type="InterPro" id="IPR008928">
    <property type="entry name" value="6-hairpin_glycosidase_sf"/>
</dbReference>
<feature type="domain" description="DUF5703" evidence="4">
    <location>
        <begin position="36"/>
        <end position="299"/>
    </location>
</feature>
<dbReference type="SUPFAM" id="SSF48371">
    <property type="entry name" value="ARM repeat"/>
    <property type="match status" value="1"/>
</dbReference>
<feature type="chain" id="PRO_5012158082" description="DUF5703 domain-containing protein" evidence="2">
    <location>
        <begin position="16"/>
        <end position="1712"/>
    </location>
</feature>
<feature type="compositionally biased region" description="Low complexity" evidence="1">
    <location>
        <begin position="765"/>
        <end position="779"/>
    </location>
</feature>
<dbReference type="InterPro" id="IPR016024">
    <property type="entry name" value="ARM-type_fold"/>
</dbReference>
<dbReference type="Gene3D" id="1.50.10.10">
    <property type="match status" value="1"/>
</dbReference>
<dbReference type="InterPro" id="IPR012341">
    <property type="entry name" value="6hp_glycosidase-like_sf"/>
</dbReference>
<reference evidence="5 6" key="1">
    <citation type="submission" date="2008-07" db="EMBL/GenBank/DDBJ databases">
        <authorList>
            <person name="El-Sayed N."/>
            <person name="Caler E."/>
            <person name="Inman J."/>
            <person name="Amedeo P."/>
            <person name="Hass B."/>
            <person name="Wortman J."/>
        </authorList>
    </citation>
    <scope>NUCLEOTIDE SEQUENCE [LARGE SCALE GENOMIC DNA]</scope>
    <source>
        <strain evidence="6">ATCC 50983 / TXsc</strain>
    </source>
</reference>
<dbReference type="OrthoDB" id="331288at2759"/>
<dbReference type="InterPro" id="IPR052087">
    <property type="entry name" value="RRP12"/>
</dbReference>
<feature type="region of interest" description="Disordered" evidence="1">
    <location>
        <begin position="1685"/>
        <end position="1712"/>
    </location>
</feature>
<dbReference type="SUPFAM" id="SSF48208">
    <property type="entry name" value="Six-hairpin glycosidases"/>
    <property type="match status" value="1"/>
</dbReference>
<evidence type="ECO:0000256" key="2">
    <source>
        <dbReference type="SAM" id="SignalP"/>
    </source>
</evidence>
<proteinExistence type="predicted"/>
<evidence type="ECO:0000259" key="3">
    <source>
        <dbReference type="Pfam" id="PF08161"/>
    </source>
</evidence>
<dbReference type="InParanoid" id="C5LEY2"/>
<feature type="region of interest" description="Disordered" evidence="1">
    <location>
        <begin position="762"/>
        <end position="781"/>
    </location>
</feature>
<dbReference type="GO" id="GO:0005975">
    <property type="term" value="P:carbohydrate metabolic process"/>
    <property type="evidence" value="ECO:0007669"/>
    <property type="project" value="InterPro"/>
</dbReference>
<dbReference type="InterPro" id="IPR012978">
    <property type="entry name" value="HEAT_RRP12"/>
</dbReference>
<keyword evidence="2" id="KW-0732">Signal</keyword>
<dbReference type="Proteomes" id="UP000007800">
    <property type="component" value="Unassembled WGS sequence"/>
</dbReference>
<accession>C5LEY2</accession>
<protein>
    <recommendedName>
        <fullName evidence="7">DUF5703 domain-containing protein</fullName>
    </recommendedName>
</protein>
<keyword evidence="6" id="KW-1185">Reference proteome</keyword>
<dbReference type="RefSeq" id="XP_002772932.1">
    <property type="nucleotide sequence ID" value="XM_002772886.1"/>
</dbReference>
<dbReference type="PANTHER" id="PTHR48287">
    <property type="entry name" value="ARM REPEAT SUPERFAMILY PROTEIN"/>
    <property type="match status" value="1"/>
</dbReference>
<dbReference type="EMBL" id="GG681386">
    <property type="protein sequence ID" value="EER04748.1"/>
    <property type="molecule type" value="Genomic_DNA"/>
</dbReference>
<evidence type="ECO:0000259" key="4">
    <source>
        <dbReference type="Pfam" id="PF18961"/>
    </source>
</evidence>
<evidence type="ECO:0008006" key="7">
    <source>
        <dbReference type="Google" id="ProtNLM"/>
    </source>
</evidence>
<dbReference type="Pfam" id="PF18961">
    <property type="entry name" value="DUF5703_N"/>
    <property type="match status" value="1"/>
</dbReference>
<feature type="compositionally biased region" description="Basic and acidic residues" evidence="1">
    <location>
        <begin position="1476"/>
        <end position="1500"/>
    </location>
</feature>
<evidence type="ECO:0000313" key="5">
    <source>
        <dbReference type="EMBL" id="EER04748.1"/>
    </source>
</evidence>
<feature type="region of interest" description="Disordered" evidence="1">
    <location>
        <begin position="1467"/>
        <end position="1568"/>
    </location>
</feature>
<dbReference type="PANTHER" id="PTHR48287:SF1">
    <property type="entry name" value="ARM REPEAT SUPERFAMILY PROTEIN"/>
    <property type="match status" value="1"/>
</dbReference>
<organism evidence="6">
    <name type="scientific">Perkinsus marinus (strain ATCC 50983 / TXsc)</name>
    <dbReference type="NCBI Taxonomy" id="423536"/>
    <lineage>
        <taxon>Eukaryota</taxon>
        <taxon>Sar</taxon>
        <taxon>Alveolata</taxon>
        <taxon>Perkinsozoa</taxon>
        <taxon>Perkinsea</taxon>
        <taxon>Perkinsida</taxon>
        <taxon>Perkinsidae</taxon>
        <taxon>Perkinsus</taxon>
    </lineage>
</organism>
<sequence length="1712" mass="187221">MIAFIVAVLLYPVLSVTPSTVTWIGLLPEENATTYVNAMPIGNGALAANVIVDNKNASNPIIALLISDQRSWNEAGEFIKVGKVTLELTPNPWVTADTTSIKQVLNTSTGSVILEVGPSPPTRVEAYVDALKDVLVVNISSPTPIDVSVVAELLRPKPFSRQPLYHCRPYNVSADFYLNDSGGVIGWAHANVRSDYTTSILEALNLESLKGSITDRIANRSTAATWRFGTSMIATLSVGELKTSEPSRDFSMVIGVATSEQGLDPAVAESKRLIAEYNSMTAIEKHMQWWAQFWNRSWIEVTGPRAGEVNSKSALHRYLQGIQSREPIPIKFNGMLFTAQREEVDYNKWGGLNWWQNARMPYYNMFASGDADMVDATFLQAFLSTLKYAEMKTKVYYPDMSGDAAYWDEYSHPLIGSTHPMSYGCGREGRAWGMPVWYSVDPPNHYNLQGGLDLSLLALDHYSWTRDATVLARNLPMVDAVVNFFAQWRTGRNDNGKMMIFPGQALETWVCLGYQYMQPGLNCTLNDMPTVAGLHAVLARLEALPTELTTAEQRQRWAALKAVVPPLPLIDAEVGGGKKLAPCEACGLGPENFENAELYAVHPYRLVTAKDVGENLEVARAAYREKRFTTDDGWNQNVMDAALLGLAIDAQELLIERAAKPAPEGYRFTAFGRQMQDWHPSLDHYSVMRNGLIYAVLQPLDDADDGMLLFPAWPCDWDVDLKLWGPRQTLVQAKMVNGVVTEFHVEPLSRNDSVRILQCQVRSQSTSTPSPTTPSTTPTGGSVTVMSASVGAENQTNVIHSFLGALAESATASIKGEDPTSSADQAMALMESLNNATVKPQWASVLFPVLVDLLQGLRKEMDGPKRVLLLRSHPVWGGVIDFVFNTAVMSGTPNELLSATVAHGRATKKGTVNTTRAALDAGVELLLTFSASAILRVAPLKIVASGTAEDPAARLWRLLGAKDTSEFAVETRLWLLPLIRSTGGCGCQLSDWVEMMLPAAVFVNGVAKSNESVDPTRARKLFTVVEQLWEVLPSMIDGCVDLPQALTMQKSLLGKTMLGAATTRNERTPEVQESALKAMRVLGEESSRQWPSGQNVPKEVSAVGDRFINPLCSMYMAESSVKLRDLIVEAVTAVAKSCCSLQVLQTVFTNVTKQLVQESQKDSTNVVSDLSELCLALLPAVPASGRQLVVGKVFTPLMKNSSAPARLQKAAYRAIRIAVEAGDSSGGESVQALLELLNTVPSSAQTIKHRLLLARSLLQSVSGEEEKPVMAALIPEAMVATRDPGAQVRILGWTLLTDACRRCAASEDSLVALINIVCAGLAGSSVDMVCASVETLGLVVEQCWPLGADDVTSAATASNPFAASAVPSEATKRASLLREVVKTVLLVRADGRAIEKPLFKSLLLFTRSCLRVGNGLNRECLEMYHKLTLSAEGKNQMQLKMGMRRLMEKLGKRVGWADLAAATPEEHRPLVKHVQKQLERERRRRIMERSEAGKQRERPEGGSTTSDESSGEDEEDERHRVAKGAKSGKGNFIIDETGDEPLDLLGHGGQKGVRESEGKRRKSVLGSSKVLKEEDGRIVVEVPDETTEEEKPLEREELGAKKKGLGRLAEIRAAKKGARRARLQHDVKGLDQCAPGSKTRGSGDAQRQAAVLQPYAYVRLNPKLVKEKFKSESIRSIDRVVKAGEEEKKNARLVSKKSKLSISKNNRGKRRR</sequence>
<dbReference type="InterPro" id="IPR043757">
    <property type="entry name" value="DUF5703_N"/>
</dbReference>
<feature type="signal peptide" evidence="2">
    <location>
        <begin position="1"/>
        <end position="15"/>
    </location>
</feature>
<feature type="compositionally biased region" description="Basic and acidic residues" evidence="1">
    <location>
        <begin position="1589"/>
        <end position="1600"/>
    </location>
</feature>
<feature type="region of interest" description="Disordered" evidence="1">
    <location>
        <begin position="1581"/>
        <end position="1600"/>
    </location>
</feature>